<keyword evidence="3" id="KW-1185">Reference proteome</keyword>
<evidence type="ECO:0000256" key="1">
    <source>
        <dbReference type="SAM" id="Phobius"/>
    </source>
</evidence>
<gene>
    <name evidence="2" type="ORF">P154DRAFT_520501</name>
</gene>
<name>A0A6A5WQU3_9PLEO</name>
<proteinExistence type="predicted"/>
<dbReference type="AlphaFoldDB" id="A0A6A5WQU3"/>
<evidence type="ECO:0000313" key="3">
    <source>
        <dbReference type="Proteomes" id="UP000799779"/>
    </source>
</evidence>
<accession>A0A6A5WQU3</accession>
<keyword evidence="1" id="KW-0812">Transmembrane</keyword>
<dbReference type="EMBL" id="ML977574">
    <property type="protein sequence ID" value="KAF2003149.1"/>
    <property type="molecule type" value="Genomic_DNA"/>
</dbReference>
<organism evidence="2 3">
    <name type="scientific">Amniculicola lignicola CBS 123094</name>
    <dbReference type="NCBI Taxonomy" id="1392246"/>
    <lineage>
        <taxon>Eukaryota</taxon>
        <taxon>Fungi</taxon>
        <taxon>Dikarya</taxon>
        <taxon>Ascomycota</taxon>
        <taxon>Pezizomycotina</taxon>
        <taxon>Dothideomycetes</taxon>
        <taxon>Pleosporomycetidae</taxon>
        <taxon>Pleosporales</taxon>
        <taxon>Amniculicolaceae</taxon>
        <taxon>Amniculicola</taxon>
    </lineage>
</organism>
<protein>
    <submittedName>
        <fullName evidence="2">Uncharacterized protein</fullName>
    </submittedName>
</protein>
<feature type="transmembrane region" description="Helical" evidence="1">
    <location>
        <begin position="56"/>
        <end position="84"/>
    </location>
</feature>
<evidence type="ECO:0000313" key="2">
    <source>
        <dbReference type="EMBL" id="KAF2003149.1"/>
    </source>
</evidence>
<reference evidence="2" key="1">
    <citation type="journal article" date="2020" name="Stud. Mycol.">
        <title>101 Dothideomycetes genomes: a test case for predicting lifestyles and emergence of pathogens.</title>
        <authorList>
            <person name="Haridas S."/>
            <person name="Albert R."/>
            <person name="Binder M."/>
            <person name="Bloem J."/>
            <person name="Labutti K."/>
            <person name="Salamov A."/>
            <person name="Andreopoulos B."/>
            <person name="Baker S."/>
            <person name="Barry K."/>
            <person name="Bills G."/>
            <person name="Bluhm B."/>
            <person name="Cannon C."/>
            <person name="Castanera R."/>
            <person name="Culley D."/>
            <person name="Daum C."/>
            <person name="Ezra D."/>
            <person name="Gonzalez J."/>
            <person name="Henrissat B."/>
            <person name="Kuo A."/>
            <person name="Liang C."/>
            <person name="Lipzen A."/>
            <person name="Lutzoni F."/>
            <person name="Magnuson J."/>
            <person name="Mondo S."/>
            <person name="Nolan M."/>
            <person name="Ohm R."/>
            <person name="Pangilinan J."/>
            <person name="Park H.-J."/>
            <person name="Ramirez L."/>
            <person name="Alfaro M."/>
            <person name="Sun H."/>
            <person name="Tritt A."/>
            <person name="Yoshinaga Y."/>
            <person name="Zwiers L.-H."/>
            <person name="Turgeon B."/>
            <person name="Goodwin S."/>
            <person name="Spatafora J."/>
            <person name="Crous P."/>
            <person name="Grigoriev I."/>
        </authorList>
    </citation>
    <scope>NUCLEOTIDE SEQUENCE</scope>
    <source>
        <strain evidence="2">CBS 123094</strain>
    </source>
</reference>
<dbReference type="OrthoDB" id="3765137at2759"/>
<keyword evidence="1" id="KW-0472">Membrane</keyword>
<sequence length="122" mass="13962">MVTLSFVTISLVALSLPLDITAFVPLLPRLRFDPSTICGDLQSEGEWLGRCEGEFFIIKVVVMLVVGLLVVAQWWAAVNVWWWARGLERREVKTDVEKNKRQEDCKKEQGIAWESGEEKSRI</sequence>
<keyword evidence="1" id="KW-1133">Transmembrane helix</keyword>
<dbReference type="Proteomes" id="UP000799779">
    <property type="component" value="Unassembled WGS sequence"/>
</dbReference>